<accession>R2R255</accession>
<dbReference type="PANTHER" id="PTHR43863:SF2">
    <property type="entry name" value="MALTASE-GLUCOAMYLASE"/>
    <property type="match status" value="1"/>
</dbReference>
<proteinExistence type="inferred from homology"/>
<dbReference type="Gene3D" id="2.60.40.1180">
    <property type="entry name" value="Golgi alpha-mannosidase II"/>
    <property type="match status" value="1"/>
</dbReference>
<dbReference type="eggNOG" id="COG1501">
    <property type="taxonomic scope" value="Bacteria"/>
</dbReference>
<dbReference type="CDD" id="cd14752">
    <property type="entry name" value="GH31_N"/>
    <property type="match status" value="1"/>
</dbReference>
<dbReference type="InterPro" id="IPR013780">
    <property type="entry name" value="Glyco_hydro_b"/>
</dbReference>
<gene>
    <name evidence="7" type="ORF">I585_03588</name>
    <name evidence="6" type="ORF">UAI_01832</name>
</gene>
<dbReference type="Gene3D" id="3.20.20.80">
    <property type="entry name" value="Glycosidases"/>
    <property type="match status" value="1"/>
</dbReference>
<sequence length="1053" mass="121546">MKLEQTFSEVLEQYNDLLNSSVNTNAIYNLNTELDNLPVAAAIVWLKVKSNIELGEDDYVVINAIQSKWSMEYSNVFEEDEDIYTSNLAIFYITLSEVKNAYQLYDLQKSLTDIRDYVFNHMIREGSLISSLKKNNPDYDLVLSVLPFGLFAPEDLIMVSGMNKLLSYNKSIDPNTAALLGIYFTEKYDFVRADSYLNQAENHSSEDTVLIKILETYLQQKKENISTSVFIHKPLGNSNVYNQLPYERAPHYPTVKEKCVFNVQVNASDIQEVFMHLEGIAEKFPCRLVDETLRIYQAVVEITANYQGGNYFFTLISEKNEKSEVYELAIQKNSALNRIEFIGSNEKENIYSIKNEEESIYLLFQETKLLLSQEKPELDSIEVNKKMARIDSQNHLFVSNETLAFSLSEDFVEIHELVGKGIIGTTLRIKDKAQIYYGFGERYNSVNQLGNTIDCFVYNQYRDQGTRTYMPMPYYFTDCNYGLFINSNYYTRFDLQDSNKFEVDIYIETGENNVLAEIDLLHGDMKEMISQYIGCTGEPLMVPSWTLGPWMSSNNWDRDSVVREQIELTNKYDIPATVIVLEQWSDETTYYMFNDAQYPMLMPGEVHTYDQMNFPEWGRWPDPKALVNHCHENGLKFILWQIPIEKYLNQQNHPLKDQDEAYMIEKGFVVKNIDGSPYRIPENWFTDSLLMDFTNEEAKEWWFKKRQYLLDIGVDGFKTDGGEMVYGADVMFSDGSNGREMRNRYPKEYIKAYYEFAQQNQGITFSRSGYTGAQGYPAHWAGDERSTFDAFNRQLIAGINSGMSGVIFWGWDLAGFNGDIPTAELFMRSSSMAAFCPIMQYHAESKGEFNQDRTPWNIAERTQTPEVIDVYRFFANTRMNLMPYIYNQSLKSVNEKTPLMRAMQIEFPNEDFKNCYDEFMFGKSLLVAPVIHEGMISRKVKLPEGTWVDFWNHSVVQGGKTIHVNAEFDQIPVFIKENSAILLNLGESKTIGESIGNDLTKYTNAKLVVVAKDSFSETIEDHLGNLITIDADANNRKVSVSQKLPIEVELIWL</sequence>
<dbReference type="InterPro" id="IPR000322">
    <property type="entry name" value="Glyco_hydro_31_TIM"/>
</dbReference>
<feature type="domain" description="Glycoside hydrolase family 31 TIM barrel" evidence="3">
    <location>
        <begin position="539"/>
        <end position="887"/>
    </location>
</feature>
<dbReference type="SUPFAM" id="SSF51011">
    <property type="entry name" value="Glycosyl hydrolase domain"/>
    <property type="match status" value="1"/>
</dbReference>
<dbReference type="GO" id="GO:0005975">
    <property type="term" value="P:carbohydrate metabolic process"/>
    <property type="evidence" value="ECO:0007669"/>
    <property type="project" value="InterPro"/>
</dbReference>
<dbReference type="InterPro" id="IPR048395">
    <property type="entry name" value="Glyco_hydro_31_C"/>
</dbReference>
<dbReference type="EMBL" id="AJAK01000014">
    <property type="protein sequence ID" value="EOH77745.1"/>
    <property type="molecule type" value="Genomic_DNA"/>
</dbReference>
<evidence type="ECO:0000313" key="9">
    <source>
        <dbReference type="Proteomes" id="UP000014148"/>
    </source>
</evidence>
<dbReference type="Proteomes" id="UP000013783">
    <property type="component" value="Unassembled WGS sequence"/>
</dbReference>
<dbReference type="EMBL" id="ASWA01000004">
    <property type="protein sequence ID" value="EOT64391.1"/>
    <property type="molecule type" value="Genomic_DNA"/>
</dbReference>
<evidence type="ECO:0000313" key="7">
    <source>
        <dbReference type="EMBL" id="EOT64391.1"/>
    </source>
</evidence>
<reference evidence="6 8" key="1">
    <citation type="submission" date="2013-02" db="EMBL/GenBank/DDBJ databases">
        <title>The Genome Sequence of Enterococcus malodoratus ATCC_43197.</title>
        <authorList>
            <consortium name="The Broad Institute Genome Sequencing Platform"/>
            <consortium name="The Broad Institute Genome Sequencing Center for Infectious Disease"/>
            <person name="Earl A.M."/>
            <person name="Gilmore M.S."/>
            <person name="Lebreton F."/>
            <person name="Walker B."/>
            <person name="Young S.K."/>
            <person name="Zeng Q."/>
            <person name="Gargeya S."/>
            <person name="Fitzgerald M."/>
            <person name="Haas B."/>
            <person name="Abouelleil A."/>
            <person name="Alvarado L."/>
            <person name="Arachchi H.M."/>
            <person name="Berlin A.M."/>
            <person name="Chapman S.B."/>
            <person name="Dewar J."/>
            <person name="Goldberg J."/>
            <person name="Griggs A."/>
            <person name="Gujja S."/>
            <person name="Hansen M."/>
            <person name="Howarth C."/>
            <person name="Imamovic A."/>
            <person name="Larimer J."/>
            <person name="McCowan C."/>
            <person name="Murphy C."/>
            <person name="Neiman D."/>
            <person name="Pearson M."/>
            <person name="Priest M."/>
            <person name="Roberts A."/>
            <person name="Saif S."/>
            <person name="Shea T."/>
            <person name="Sisk P."/>
            <person name="Sykes S."/>
            <person name="Wortman J."/>
            <person name="Nusbaum C."/>
            <person name="Birren B."/>
        </authorList>
    </citation>
    <scope>NUCLEOTIDE SEQUENCE [LARGE SCALE GENOMIC DNA]</scope>
    <source>
        <strain evidence="6 8">ATCC 43197</strain>
    </source>
</reference>
<reference evidence="7 9" key="2">
    <citation type="submission" date="2013-03" db="EMBL/GenBank/DDBJ databases">
        <title>The Genome Sequence of Enterococcus malodoratus ATCC_43197 (PacBio/Illumina hybrid assembly).</title>
        <authorList>
            <consortium name="The Broad Institute Genomics Platform"/>
            <consortium name="The Broad Institute Genome Sequencing Center for Infectious Disease"/>
            <person name="Earl A."/>
            <person name="Russ C."/>
            <person name="Gilmore M."/>
            <person name="Surin D."/>
            <person name="Walker B."/>
            <person name="Young S."/>
            <person name="Zeng Q."/>
            <person name="Gargeya S."/>
            <person name="Fitzgerald M."/>
            <person name="Haas B."/>
            <person name="Abouelleil A."/>
            <person name="Allen A.W."/>
            <person name="Alvarado L."/>
            <person name="Arachchi H.M."/>
            <person name="Berlin A.M."/>
            <person name="Chapman S.B."/>
            <person name="Gainer-Dewar J."/>
            <person name="Goldberg J."/>
            <person name="Griggs A."/>
            <person name="Gujja S."/>
            <person name="Hansen M."/>
            <person name="Howarth C."/>
            <person name="Imamovic A."/>
            <person name="Ireland A."/>
            <person name="Larimer J."/>
            <person name="McCowan C."/>
            <person name="Murphy C."/>
            <person name="Pearson M."/>
            <person name="Poon T.W."/>
            <person name="Priest M."/>
            <person name="Roberts A."/>
            <person name="Saif S."/>
            <person name="Shea T."/>
            <person name="Sisk P."/>
            <person name="Sykes S."/>
            <person name="Wortman J."/>
            <person name="Nusbaum C."/>
            <person name="Birren B."/>
        </authorList>
    </citation>
    <scope>NUCLEOTIDE SEQUENCE [LARGE SCALE GENOMIC DNA]</scope>
    <source>
        <strain evidence="7 9">ATCC 43197</strain>
    </source>
</reference>
<dbReference type="InterPro" id="IPR013783">
    <property type="entry name" value="Ig-like_fold"/>
</dbReference>
<evidence type="ECO:0000259" key="3">
    <source>
        <dbReference type="Pfam" id="PF01055"/>
    </source>
</evidence>
<protein>
    <submittedName>
        <fullName evidence="6">Uncharacterized protein</fullName>
    </submittedName>
</protein>
<dbReference type="Pfam" id="PF01055">
    <property type="entry name" value="Glyco_hydro_31_2nd"/>
    <property type="match status" value="1"/>
</dbReference>
<dbReference type="Pfam" id="PF13802">
    <property type="entry name" value="Gal_mutarotas_2"/>
    <property type="match status" value="1"/>
</dbReference>
<evidence type="ECO:0000256" key="1">
    <source>
        <dbReference type="ARBA" id="ARBA00007806"/>
    </source>
</evidence>
<dbReference type="STRING" id="71451.RV07_GL003708"/>
<organism evidence="6 8">
    <name type="scientific">Enterococcus malodoratus ATCC 43197</name>
    <dbReference type="NCBI Taxonomy" id="1158601"/>
    <lineage>
        <taxon>Bacteria</taxon>
        <taxon>Bacillati</taxon>
        <taxon>Bacillota</taxon>
        <taxon>Bacilli</taxon>
        <taxon>Lactobacillales</taxon>
        <taxon>Enterococcaceae</taxon>
        <taxon>Enterococcus</taxon>
    </lineage>
</organism>
<dbReference type="Gene3D" id="2.60.40.1760">
    <property type="entry name" value="glycosyl hydrolase (family 31)"/>
    <property type="match status" value="1"/>
</dbReference>
<dbReference type="OrthoDB" id="176168at2"/>
<dbReference type="InterPro" id="IPR025887">
    <property type="entry name" value="Glyco_hydro_31_N_dom"/>
</dbReference>
<dbReference type="Proteomes" id="UP000014148">
    <property type="component" value="Unassembled WGS sequence"/>
</dbReference>
<evidence type="ECO:0000313" key="6">
    <source>
        <dbReference type="EMBL" id="EOH77745.1"/>
    </source>
</evidence>
<feature type="domain" description="Glycosyl hydrolase family 31 C-terminal" evidence="5">
    <location>
        <begin position="897"/>
        <end position="981"/>
    </location>
</feature>
<keyword evidence="9" id="KW-1185">Reference proteome</keyword>
<dbReference type="SUPFAM" id="SSF51445">
    <property type="entry name" value="(Trans)glycosidases"/>
    <property type="match status" value="1"/>
</dbReference>
<dbReference type="eggNOG" id="COG3387">
    <property type="taxonomic scope" value="Bacteria"/>
</dbReference>
<dbReference type="InterPro" id="IPR011013">
    <property type="entry name" value="Gal_mutarotase_sf_dom"/>
</dbReference>
<keyword evidence="2" id="KW-0378">Hydrolase</keyword>
<dbReference type="AlphaFoldDB" id="R2R255"/>
<dbReference type="InterPro" id="IPR051816">
    <property type="entry name" value="Glycosyl_Hydrolase_31"/>
</dbReference>
<name>R2R255_9ENTE</name>
<evidence type="ECO:0000313" key="8">
    <source>
        <dbReference type="Proteomes" id="UP000013783"/>
    </source>
</evidence>
<dbReference type="CDD" id="cd06597">
    <property type="entry name" value="GH31_transferase_CtsY"/>
    <property type="match status" value="1"/>
</dbReference>
<dbReference type="RefSeq" id="WP_010740670.1">
    <property type="nucleotide sequence ID" value="NZ_KB946250.1"/>
</dbReference>
<dbReference type="Pfam" id="PF21365">
    <property type="entry name" value="Glyco_hydro_31_3rd"/>
    <property type="match status" value="1"/>
</dbReference>
<keyword evidence="2" id="KW-0326">Glycosidase</keyword>
<dbReference type="PATRIC" id="fig|1158601.3.peg.1798"/>
<comment type="caution">
    <text evidence="6">The sequence shown here is derived from an EMBL/GenBank/DDBJ whole genome shotgun (WGS) entry which is preliminary data.</text>
</comment>
<dbReference type="GO" id="GO:0030246">
    <property type="term" value="F:carbohydrate binding"/>
    <property type="evidence" value="ECO:0007669"/>
    <property type="project" value="InterPro"/>
</dbReference>
<comment type="similarity">
    <text evidence="1 2">Belongs to the glycosyl hydrolase 31 family.</text>
</comment>
<dbReference type="GO" id="GO:0004553">
    <property type="term" value="F:hydrolase activity, hydrolyzing O-glycosyl compounds"/>
    <property type="evidence" value="ECO:0007669"/>
    <property type="project" value="InterPro"/>
</dbReference>
<dbReference type="PANTHER" id="PTHR43863">
    <property type="entry name" value="HYDROLASE, PUTATIVE (AFU_ORTHOLOGUE AFUA_1G03140)-RELATED"/>
    <property type="match status" value="1"/>
</dbReference>
<evidence type="ECO:0000259" key="4">
    <source>
        <dbReference type="Pfam" id="PF13802"/>
    </source>
</evidence>
<dbReference type="Gene3D" id="2.60.40.10">
    <property type="entry name" value="Immunoglobulins"/>
    <property type="match status" value="1"/>
</dbReference>
<feature type="domain" description="Glycoside hydrolase family 31 N-terminal" evidence="4">
    <location>
        <begin position="345"/>
        <end position="494"/>
    </location>
</feature>
<dbReference type="InterPro" id="IPR017853">
    <property type="entry name" value="GH"/>
</dbReference>
<evidence type="ECO:0000256" key="2">
    <source>
        <dbReference type="RuleBase" id="RU361185"/>
    </source>
</evidence>
<dbReference type="SUPFAM" id="SSF74650">
    <property type="entry name" value="Galactose mutarotase-like"/>
    <property type="match status" value="1"/>
</dbReference>
<evidence type="ECO:0000259" key="5">
    <source>
        <dbReference type="Pfam" id="PF21365"/>
    </source>
</evidence>